<feature type="compositionally biased region" description="Polar residues" evidence="1">
    <location>
        <begin position="168"/>
        <end position="177"/>
    </location>
</feature>
<sequence>MMSTETVLPVTESTGPPVPEQLETTELLSTATKNAEEKCSTEAKPESEVTMLTADEEKTKQEVLLPDPSHFKENINLTIDKGVTTVNKLLDVAPELSPPVTLQSFTAATPATPGNVLQSSADEHKMISEAEMKSEKEETERKLQSIMTNLAEKSVKYSDSPDRAAQPSPESKVSVQLSAVPPKNVPPPVPPKKKSIEMILAEEAKAMGQHSLRGSEAVVHESLSSESRNEKLELKNKMMQNIETSKIQEECETAADETKKHETMKKPVTEFQQADPKQIEKLETSKPEAHPTIPKGEAKPQESITDKADKNKTNTLKSKSTDGQQQQQQSRRCTIL</sequence>
<feature type="region of interest" description="Disordered" evidence="1">
    <location>
        <begin position="243"/>
        <end position="336"/>
    </location>
</feature>
<proteinExistence type="predicted"/>
<evidence type="ECO:0000313" key="2">
    <source>
        <dbReference type="Proteomes" id="UP000887581"/>
    </source>
</evidence>
<feature type="compositionally biased region" description="Polar residues" evidence="1">
    <location>
        <begin position="1"/>
        <end position="14"/>
    </location>
</feature>
<evidence type="ECO:0000313" key="3">
    <source>
        <dbReference type="WBParaSite" id="sdigi.contig238.g6531.t1"/>
    </source>
</evidence>
<name>A0A915PT78_9BILA</name>
<evidence type="ECO:0000256" key="1">
    <source>
        <dbReference type="SAM" id="MobiDB-lite"/>
    </source>
</evidence>
<dbReference type="WBParaSite" id="sdigi.contig238.g6531.t1">
    <property type="protein sequence ID" value="sdigi.contig238.g6531.t1"/>
    <property type="gene ID" value="sdigi.contig238.g6531"/>
</dbReference>
<feature type="region of interest" description="Disordered" evidence="1">
    <location>
        <begin position="207"/>
        <end position="231"/>
    </location>
</feature>
<keyword evidence="2" id="KW-1185">Reference proteome</keyword>
<feature type="compositionally biased region" description="Polar residues" evidence="1">
    <location>
        <begin position="22"/>
        <end position="33"/>
    </location>
</feature>
<protein>
    <submittedName>
        <fullName evidence="3">Uncharacterized protein</fullName>
    </submittedName>
</protein>
<feature type="compositionally biased region" description="Basic and acidic residues" evidence="1">
    <location>
        <begin position="153"/>
        <end position="162"/>
    </location>
</feature>
<feature type="compositionally biased region" description="Basic and acidic residues" evidence="1">
    <location>
        <begin position="34"/>
        <end position="47"/>
    </location>
</feature>
<accession>A0A915PT78</accession>
<dbReference type="AlphaFoldDB" id="A0A915PT78"/>
<dbReference type="Proteomes" id="UP000887581">
    <property type="component" value="Unplaced"/>
</dbReference>
<feature type="region of interest" description="Disordered" evidence="1">
    <location>
        <begin position="1"/>
        <end position="57"/>
    </location>
</feature>
<reference evidence="3" key="1">
    <citation type="submission" date="2022-11" db="UniProtKB">
        <authorList>
            <consortium name="WormBaseParasite"/>
        </authorList>
    </citation>
    <scope>IDENTIFICATION</scope>
</reference>
<feature type="compositionally biased region" description="Basic and acidic residues" evidence="1">
    <location>
        <begin position="256"/>
        <end position="268"/>
    </location>
</feature>
<feature type="region of interest" description="Disordered" evidence="1">
    <location>
        <begin position="151"/>
        <end position="192"/>
    </location>
</feature>
<feature type="compositionally biased region" description="Basic and acidic residues" evidence="1">
    <location>
        <begin position="296"/>
        <end position="312"/>
    </location>
</feature>
<organism evidence="2 3">
    <name type="scientific">Setaria digitata</name>
    <dbReference type="NCBI Taxonomy" id="48799"/>
    <lineage>
        <taxon>Eukaryota</taxon>
        <taxon>Metazoa</taxon>
        <taxon>Ecdysozoa</taxon>
        <taxon>Nematoda</taxon>
        <taxon>Chromadorea</taxon>
        <taxon>Rhabditida</taxon>
        <taxon>Spirurina</taxon>
        <taxon>Spiruromorpha</taxon>
        <taxon>Filarioidea</taxon>
        <taxon>Setariidae</taxon>
        <taxon>Setaria</taxon>
    </lineage>
</organism>
<feature type="compositionally biased region" description="Basic and acidic residues" evidence="1">
    <location>
        <begin position="277"/>
        <end position="289"/>
    </location>
</feature>